<reference evidence="1 2" key="1">
    <citation type="journal article" date="2019" name="Nat. Ecol. Evol.">
        <title>Megaphylogeny resolves global patterns of mushroom evolution.</title>
        <authorList>
            <person name="Varga T."/>
            <person name="Krizsan K."/>
            <person name="Foldi C."/>
            <person name="Dima B."/>
            <person name="Sanchez-Garcia M."/>
            <person name="Sanchez-Ramirez S."/>
            <person name="Szollosi G.J."/>
            <person name="Szarkandi J.G."/>
            <person name="Papp V."/>
            <person name="Albert L."/>
            <person name="Andreopoulos W."/>
            <person name="Angelini C."/>
            <person name="Antonin V."/>
            <person name="Barry K.W."/>
            <person name="Bougher N.L."/>
            <person name="Buchanan P."/>
            <person name="Buyck B."/>
            <person name="Bense V."/>
            <person name="Catcheside P."/>
            <person name="Chovatia M."/>
            <person name="Cooper J."/>
            <person name="Damon W."/>
            <person name="Desjardin D."/>
            <person name="Finy P."/>
            <person name="Geml J."/>
            <person name="Haridas S."/>
            <person name="Hughes K."/>
            <person name="Justo A."/>
            <person name="Karasinski D."/>
            <person name="Kautmanova I."/>
            <person name="Kiss B."/>
            <person name="Kocsube S."/>
            <person name="Kotiranta H."/>
            <person name="LaButti K.M."/>
            <person name="Lechner B.E."/>
            <person name="Liimatainen K."/>
            <person name="Lipzen A."/>
            <person name="Lukacs Z."/>
            <person name="Mihaltcheva S."/>
            <person name="Morgado L.N."/>
            <person name="Niskanen T."/>
            <person name="Noordeloos M.E."/>
            <person name="Ohm R.A."/>
            <person name="Ortiz-Santana B."/>
            <person name="Ovrebo C."/>
            <person name="Racz N."/>
            <person name="Riley R."/>
            <person name="Savchenko A."/>
            <person name="Shiryaev A."/>
            <person name="Soop K."/>
            <person name="Spirin V."/>
            <person name="Szebenyi C."/>
            <person name="Tomsovsky M."/>
            <person name="Tulloss R.E."/>
            <person name="Uehling J."/>
            <person name="Grigoriev I.V."/>
            <person name="Vagvolgyi C."/>
            <person name="Papp T."/>
            <person name="Martin F.M."/>
            <person name="Miettinen O."/>
            <person name="Hibbett D.S."/>
            <person name="Nagy L.G."/>
        </authorList>
    </citation>
    <scope>NUCLEOTIDE SEQUENCE [LARGE SCALE GENOMIC DNA]</scope>
    <source>
        <strain evidence="1 2">CBS 962.96</strain>
    </source>
</reference>
<evidence type="ECO:0000313" key="1">
    <source>
        <dbReference type="EMBL" id="THU89287.1"/>
    </source>
</evidence>
<keyword evidence="2" id="KW-1185">Reference proteome</keyword>
<dbReference type="Proteomes" id="UP000297245">
    <property type="component" value="Unassembled WGS sequence"/>
</dbReference>
<dbReference type="EMBL" id="ML179373">
    <property type="protein sequence ID" value="THU89287.1"/>
    <property type="molecule type" value="Genomic_DNA"/>
</dbReference>
<proteinExistence type="predicted"/>
<sequence length="65" mass="7132">IHVKIWSDNQGVVGALKASYSRGQAQNAALRRIVQSMQEHSIWLTVDWIVSADNPADAPSRGSFP</sequence>
<gene>
    <name evidence="1" type="ORF">K435DRAFT_574702</name>
</gene>
<protein>
    <recommendedName>
        <fullName evidence="3">RNase H type-1 domain-containing protein</fullName>
    </recommendedName>
</protein>
<dbReference type="OrthoDB" id="3255824at2759"/>
<evidence type="ECO:0000313" key="2">
    <source>
        <dbReference type="Proteomes" id="UP000297245"/>
    </source>
</evidence>
<feature type="non-terminal residue" evidence="1">
    <location>
        <position position="65"/>
    </location>
</feature>
<accession>A0A4S8LJG2</accession>
<dbReference type="AlphaFoldDB" id="A0A4S8LJG2"/>
<organism evidence="1 2">
    <name type="scientific">Dendrothele bispora (strain CBS 962.96)</name>
    <dbReference type="NCBI Taxonomy" id="1314807"/>
    <lineage>
        <taxon>Eukaryota</taxon>
        <taxon>Fungi</taxon>
        <taxon>Dikarya</taxon>
        <taxon>Basidiomycota</taxon>
        <taxon>Agaricomycotina</taxon>
        <taxon>Agaricomycetes</taxon>
        <taxon>Agaricomycetidae</taxon>
        <taxon>Agaricales</taxon>
        <taxon>Agaricales incertae sedis</taxon>
        <taxon>Dendrothele</taxon>
    </lineage>
</organism>
<evidence type="ECO:0008006" key="3">
    <source>
        <dbReference type="Google" id="ProtNLM"/>
    </source>
</evidence>
<feature type="non-terminal residue" evidence="1">
    <location>
        <position position="1"/>
    </location>
</feature>
<name>A0A4S8LJG2_DENBC</name>